<organism evidence="3 4">
    <name type="scientific">Polypterus senegalus</name>
    <name type="common">Senegal bichir</name>
    <dbReference type="NCBI Taxonomy" id="55291"/>
    <lineage>
        <taxon>Eukaryota</taxon>
        <taxon>Metazoa</taxon>
        <taxon>Chordata</taxon>
        <taxon>Craniata</taxon>
        <taxon>Vertebrata</taxon>
        <taxon>Euteleostomi</taxon>
        <taxon>Actinopterygii</taxon>
        <taxon>Polypteriformes</taxon>
        <taxon>Polypteridae</taxon>
        <taxon>Polypterus</taxon>
    </lineage>
</organism>
<feature type="domain" description="RIIa" evidence="1">
    <location>
        <begin position="35"/>
        <end position="67"/>
    </location>
</feature>
<keyword evidence="4" id="KW-1185">Reference proteome</keyword>
<protein>
    <submittedName>
        <fullName evidence="3">TPGS1 polyglutamylase</fullName>
    </submittedName>
</protein>
<dbReference type="InterPro" id="IPR003117">
    <property type="entry name" value="cAMP_dep_PK_reg_su_I/II_a/b"/>
</dbReference>
<accession>A0A8X7XDC5</accession>
<dbReference type="Gene3D" id="1.20.890.10">
    <property type="entry name" value="cAMP-dependent protein kinase regulatory subunit, dimerization-anchoring domain"/>
    <property type="match status" value="1"/>
</dbReference>
<evidence type="ECO:0000259" key="2">
    <source>
        <dbReference type="Pfam" id="PF24480"/>
    </source>
</evidence>
<sequence length="271" mass="29644">MAEKRGSATAAALLSTKPAYADSEIEFLTRLGAGDLLRGALIKLLEARPDNPLGFLADHFKNQLQEKDAVNGASGGQVEQRLLGQACWHLGLVHHSQRSAFNSNVTIAYHLLSSNNVMKKRGLKGKLYTALLSEIGKRGTATETSKAFLLKKIQCQDHVAVPFEVFRHGVLTCFVFEDYVCKSRSLFQSILQSTKASRGLCHAILGTLQDALEATDCHNPARYLEASSQISPCRLAQAMDQAQASDGLLMTEEEFLNEAAMMFISRVKSIS</sequence>
<reference evidence="3 4" key="1">
    <citation type="journal article" date="2021" name="Cell">
        <title>Tracing the genetic footprints of vertebrate landing in non-teleost ray-finned fishes.</title>
        <authorList>
            <person name="Bi X."/>
            <person name="Wang K."/>
            <person name="Yang L."/>
            <person name="Pan H."/>
            <person name="Jiang H."/>
            <person name="Wei Q."/>
            <person name="Fang M."/>
            <person name="Yu H."/>
            <person name="Zhu C."/>
            <person name="Cai Y."/>
            <person name="He Y."/>
            <person name="Gan X."/>
            <person name="Zeng H."/>
            <person name="Yu D."/>
            <person name="Zhu Y."/>
            <person name="Jiang H."/>
            <person name="Qiu Q."/>
            <person name="Yang H."/>
            <person name="Zhang Y.E."/>
            <person name="Wang W."/>
            <person name="Zhu M."/>
            <person name="He S."/>
            <person name="Zhang G."/>
        </authorList>
    </citation>
    <scope>NUCLEOTIDE SEQUENCE [LARGE SCALE GENOMIC DNA]</scope>
    <source>
        <strain evidence="3">Bchr_013</strain>
    </source>
</reference>
<dbReference type="InterPro" id="IPR047502">
    <property type="entry name" value="DD_TPGS1"/>
</dbReference>
<dbReference type="InterPro" id="IPR057632">
    <property type="entry name" value="TPGS1_C"/>
</dbReference>
<gene>
    <name evidence="3" type="primary">Tpgs1</name>
    <name evidence="3" type="ORF">GTO96_0003269</name>
</gene>
<evidence type="ECO:0000313" key="3">
    <source>
        <dbReference type="EMBL" id="KAG2463952.1"/>
    </source>
</evidence>
<dbReference type="InterPro" id="IPR039235">
    <property type="entry name" value="TPGS1"/>
</dbReference>
<dbReference type="AlphaFoldDB" id="A0A8X7XDC5"/>
<dbReference type="GO" id="GO:0008017">
    <property type="term" value="F:microtubule binding"/>
    <property type="evidence" value="ECO:0007669"/>
    <property type="project" value="TreeGrafter"/>
</dbReference>
<dbReference type="OrthoDB" id="64214at2759"/>
<dbReference type="Pfam" id="PF24480">
    <property type="entry name" value="TPGS1_C"/>
    <property type="match status" value="1"/>
</dbReference>
<dbReference type="Pfam" id="PF02197">
    <property type="entry name" value="RIIa"/>
    <property type="match status" value="1"/>
</dbReference>
<dbReference type="GeneID" id="120537710"/>
<dbReference type="EMBL" id="JAATIS010003638">
    <property type="protein sequence ID" value="KAG2463952.1"/>
    <property type="molecule type" value="Genomic_DNA"/>
</dbReference>
<feature type="non-terminal residue" evidence="3">
    <location>
        <position position="1"/>
    </location>
</feature>
<comment type="caution">
    <text evidence="3">The sequence shown here is derived from an EMBL/GenBank/DDBJ whole genome shotgun (WGS) entry which is preliminary data.</text>
</comment>
<evidence type="ECO:0000313" key="4">
    <source>
        <dbReference type="Proteomes" id="UP000886611"/>
    </source>
</evidence>
<feature type="non-terminal residue" evidence="3">
    <location>
        <position position="271"/>
    </location>
</feature>
<dbReference type="CDD" id="cd22960">
    <property type="entry name" value="DD_TPGS1"/>
    <property type="match status" value="1"/>
</dbReference>
<dbReference type="Proteomes" id="UP000886611">
    <property type="component" value="Unassembled WGS sequence"/>
</dbReference>
<proteinExistence type="predicted"/>
<evidence type="ECO:0000259" key="1">
    <source>
        <dbReference type="Pfam" id="PF02197"/>
    </source>
</evidence>
<feature type="domain" description="Tubulin polyglutamylase complex subunit 1-like C-terminal" evidence="2">
    <location>
        <begin position="79"/>
        <end position="268"/>
    </location>
</feature>
<dbReference type="PANTHER" id="PTHR31932:SF2">
    <property type="entry name" value="TUBULIN POLYGLUTAMYLASE COMPLEX SUBUNIT 1"/>
    <property type="match status" value="1"/>
</dbReference>
<name>A0A8X7XDC5_POLSE</name>
<dbReference type="RefSeq" id="XP_039622783.1">
    <property type="nucleotide sequence ID" value="XM_039766849.1"/>
</dbReference>
<dbReference type="PANTHER" id="PTHR31932">
    <property type="entry name" value="TUBULIN POLYGLUTAMYLASE COMPLEX SUBUNIT 1"/>
    <property type="match status" value="1"/>
</dbReference>